<dbReference type="PATRIC" id="fig|479893.3.peg.415"/>
<dbReference type="Pfam" id="PF13365">
    <property type="entry name" value="Trypsin_2"/>
    <property type="match status" value="1"/>
</dbReference>
<accession>A0A0M1MZS8</accession>
<dbReference type="SUPFAM" id="SSF50494">
    <property type="entry name" value="Trypsin-like serine proteases"/>
    <property type="match status" value="1"/>
</dbReference>
<feature type="transmembrane region" description="Helical" evidence="1">
    <location>
        <begin position="7"/>
        <end position="26"/>
    </location>
</feature>
<reference evidence="3" key="1">
    <citation type="submission" date="2015-05" db="EMBL/GenBank/DDBJ databases">
        <title>Draft genome sequence of 'Candidatus Phytoplasma Pruni' strain CX, a plant pathogenic bacterium.</title>
        <authorList>
            <person name="Lee I.-M."/>
            <person name="Bottner-Parker K.D."/>
            <person name="Shao J."/>
            <person name="Gundersen-Rindal D.E."/>
            <person name="Zhao Y."/>
            <person name="Davis R.E."/>
        </authorList>
    </citation>
    <scope>NUCLEOTIDE SEQUENCE [LARGE SCALE GENOMIC DNA]</scope>
    <source>
        <strain evidence="3">CX</strain>
    </source>
</reference>
<dbReference type="AlphaFoldDB" id="A0A0M1MZS8"/>
<evidence type="ECO:0000313" key="2">
    <source>
        <dbReference type="EMBL" id="KOR75396.1"/>
    </source>
</evidence>
<dbReference type="GO" id="GO:0006508">
    <property type="term" value="P:proteolysis"/>
    <property type="evidence" value="ECO:0007669"/>
    <property type="project" value="InterPro"/>
</dbReference>
<dbReference type="Proteomes" id="UP000037386">
    <property type="component" value="Unassembled WGS sequence"/>
</dbReference>
<comment type="caution">
    <text evidence="2">The sequence shown here is derived from an EMBL/GenBank/DDBJ whole genome shotgun (WGS) entry which is preliminary data.</text>
</comment>
<gene>
    <name evidence="2" type="ORF">CPX_001614</name>
</gene>
<dbReference type="GO" id="GO:0004252">
    <property type="term" value="F:serine-type endopeptidase activity"/>
    <property type="evidence" value="ECO:0007669"/>
    <property type="project" value="InterPro"/>
</dbReference>
<keyword evidence="1" id="KW-0812">Transmembrane</keyword>
<organism evidence="2 3">
    <name type="scientific">Candidatus Phytoplasma pruni</name>
    <dbReference type="NCBI Taxonomy" id="479893"/>
    <lineage>
        <taxon>Bacteria</taxon>
        <taxon>Bacillati</taxon>
        <taxon>Mycoplasmatota</taxon>
        <taxon>Mollicutes</taxon>
        <taxon>Acholeplasmatales</taxon>
        <taxon>Acholeplasmataceae</taxon>
        <taxon>Candidatus Phytoplasma</taxon>
        <taxon>16SrIII (X-disease group)</taxon>
    </lineage>
</organism>
<dbReference type="EMBL" id="LHCF01000009">
    <property type="protein sequence ID" value="KOR75396.1"/>
    <property type="molecule type" value="Genomic_DNA"/>
</dbReference>
<name>A0A0M1MZS8_9MOLU</name>
<dbReference type="InterPro" id="IPR001940">
    <property type="entry name" value="Peptidase_S1C"/>
</dbReference>
<evidence type="ECO:0008006" key="4">
    <source>
        <dbReference type="Google" id="ProtNLM"/>
    </source>
</evidence>
<sequence length="800" mass="94436">MNKIPKKYLFISFFIFLLAVFFYYRMFFNLETQPIKLFHYNQNNQLSKTNDNDMKKKCETIEKIHKNIQTIFEKEKNKEKPASSYELKRHKFHIGETVYAFTLDTTENIKPFQEGIISEDYDENNTHYLPISIKGKNNKIFFNTKGEFIGISLPDKKNKNNKTEINYIITSNSMYNFLKCIRTIEDDEEFFQQEDTHNNFFLPIKIKEKGQEDKKFNIFLDQNGLFLGLIHQNFPEKVISFEQHLKKYLFNTYCSASLKNIEKPHHTELPTETISPLEGASLSEKELLAGKIRSLSKLNFLIIYKDFLGSGFIWHIDIIKNDYTGEIEYKYYLLTNRHVIEHARKGESIHIFNYEFKQKTASVYNYIDNKRDTDDIGIVTFIDSNHDLFKKVEDILQTAKQPFLQPEPSLPLKEGEDIYSMGSQLIKNPKIPFTFVYENERLQIQENNYRFFGSGWPYVNPISQSPRQYPEINLLKKGSIIYHNEKEINFNIQIDSGNSGGMVFNNKGQIIGMNRSVLQGDKTTDSFSQAINMIHINERFEEMKKRLQENPTFEDKVYQISLQNKIKNFQNKFKDNKPSKINFFVQDLLLLDQKPIVISSPSQEKTKKPNKFLIDLVGNYDYKEEIFFMDPHQEDLEIHLNKIDGKGGDKNLELIIHKRNKENTQIAATYTRKFNNYDLYKGDNSFLSLELKNDPKKEKIDLSDKIKNSLIVWHKGNGQNGNGVILHQQRLANNKFLYYVLSNYNTDYEFEDQKYEKMDNWINNFINVFSYEINIITSTPDEGKKKKKDIYKVFFLIKMI</sequence>
<keyword evidence="1" id="KW-1133">Transmembrane helix</keyword>
<evidence type="ECO:0000256" key="1">
    <source>
        <dbReference type="SAM" id="Phobius"/>
    </source>
</evidence>
<proteinExistence type="predicted"/>
<protein>
    <recommendedName>
        <fullName evidence="4">Serine protease</fullName>
    </recommendedName>
</protein>
<dbReference type="Gene3D" id="2.40.10.120">
    <property type="match status" value="1"/>
</dbReference>
<dbReference type="PRINTS" id="PR00834">
    <property type="entry name" value="PROTEASES2C"/>
</dbReference>
<dbReference type="InterPro" id="IPR009003">
    <property type="entry name" value="Peptidase_S1_PA"/>
</dbReference>
<keyword evidence="1" id="KW-0472">Membrane</keyword>
<evidence type="ECO:0000313" key="3">
    <source>
        <dbReference type="Proteomes" id="UP000037386"/>
    </source>
</evidence>
<dbReference type="STRING" id="479893.CPX_001614"/>